<comment type="caution">
    <text evidence="2">The sequence shown here is derived from an EMBL/GenBank/DDBJ whole genome shotgun (WGS) entry which is preliminary data.</text>
</comment>
<dbReference type="EMBL" id="BOMG01000093">
    <property type="protein sequence ID" value="GID58963.1"/>
    <property type="molecule type" value="Genomic_DNA"/>
</dbReference>
<proteinExistence type="predicted"/>
<keyword evidence="3" id="KW-1185">Reference proteome</keyword>
<accession>A0ABQ3XKF1</accession>
<feature type="domain" description="CHAT" evidence="1">
    <location>
        <begin position="45"/>
        <end position="204"/>
    </location>
</feature>
<dbReference type="InterPro" id="IPR024983">
    <property type="entry name" value="CHAT_dom"/>
</dbReference>
<gene>
    <name evidence="2" type="ORF">Aco03nite_073670</name>
</gene>
<evidence type="ECO:0000259" key="1">
    <source>
        <dbReference type="Pfam" id="PF12770"/>
    </source>
</evidence>
<dbReference type="RefSeq" id="WP_203804486.1">
    <property type="nucleotide sequence ID" value="NZ_BAAAQE010000093.1"/>
</dbReference>
<reference evidence="2 3" key="1">
    <citation type="submission" date="2021-01" db="EMBL/GenBank/DDBJ databases">
        <title>Whole genome shotgun sequence of Actinoplanes couchii NBRC 106145.</title>
        <authorList>
            <person name="Komaki H."/>
            <person name="Tamura T."/>
        </authorList>
    </citation>
    <scope>NUCLEOTIDE SEQUENCE [LARGE SCALE GENOMIC DNA]</scope>
    <source>
        <strain evidence="2 3">NBRC 106145</strain>
    </source>
</reference>
<organism evidence="2 3">
    <name type="scientific">Actinoplanes couchii</name>
    <dbReference type="NCBI Taxonomy" id="403638"/>
    <lineage>
        <taxon>Bacteria</taxon>
        <taxon>Bacillati</taxon>
        <taxon>Actinomycetota</taxon>
        <taxon>Actinomycetes</taxon>
        <taxon>Micromonosporales</taxon>
        <taxon>Micromonosporaceae</taxon>
        <taxon>Actinoplanes</taxon>
    </lineage>
</organism>
<protein>
    <recommendedName>
        <fullName evidence="1">CHAT domain-containing protein</fullName>
    </recommendedName>
</protein>
<name>A0ABQ3XKF1_9ACTN</name>
<evidence type="ECO:0000313" key="2">
    <source>
        <dbReference type="EMBL" id="GID58963.1"/>
    </source>
</evidence>
<evidence type="ECO:0000313" key="3">
    <source>
        <dbReference type="Proteomes" id="UP000612282"/>
    </source>
</evidence>
<dbReference type="Proteomes" id="UP000612282">
    <property type="component" value="Unassembled WGS sequence"/>
</dbReference>
<sequence>MRDLGDQFNVAFGDGSVYATRRGDINVSGPPAPRASAADRVRVLMLAANPADSGRLAIDEEARQISERLRLADERDVYELITCLAVRPMDLLQFLNQHRPQIVHFSGHGDRAGQIVLAADGGREQRVSAAALGELLRVANHRIRIVLLNACWTAGAVRAIGQHIDYVIGMRAPISDKAATVFAAAFYLALGFRCPVPQAFDQAVAALAVHGLTERHIPELLARTGADPYLTEGPR</sequence>
<dbReference type="Pfam" id="PF12770">
    <property type="entry name" value="CHAT"/>
    <property type="match status" value="1"/>
</dbReference>